<sequence>MDRKAAEVAKQNKKPMTFNGVSYGLGDRDFCTKEQKRKELKRQSSRGDRSSSVLHFRIHSHVWANERKKSLSPVALDVARSA</sequence>
<protein>
    <submittedName>
        <fullName evidence="1">Uncharacterized protein</fullName>
    </submittedName>
</protein>
<reference evidence="1 2" key="1">
    <citation type="journal article" date="2022" name="bioRxiv">
        <title>The genome of the oomycete Peronosclerospora sorghi, a cosmopolitan pathogen of maize and sorghum, is inflated with dispersed pseudogenes.</title>
        <authorList>
            <person name="Fletcher K."/>
            <person name="Martin F."/>
            <person name="Isakeit T."/>
            <person name="Cavanaugh K."/>
            <person name="Magill C."/>
            <person name="Michelmore R."/>
        </authorList>
    </citation>
    <scope>NUCLEOTIDE SEQUENCE [LARGE SCALE GENOMIC DNA]</scope>
    <source>
        <strain evidence="1">P6</strain>
    </source>
</reference>
<organism evidence="1 2">
    <name type="scientific">Peronosclerospora sorghi</name>
    <dbReference type="NCBI Taxonomy" id="230839"/>
    <lineage>
        <taxon>Eukaryota</taxon>
        <taxon>Sar</taxon>
        <taxon>Stramenopiles</taxon>
        <taxon>Oomycota</taxon>
        <taxon>Peronosporomycetes</taxon>
        <taxon>Peronosporales</taxon>
        <taxon>Peronosporaceae</taxon>
        <taxon>Peronosclerospora</taxon>
    </lineage>
</organism>
<gene>
    <name evidence="1" type="ORF">PsorP6_004032</name>
</gene>
<name>A0ACC0VLB4_9STRA</name>
<dbReference type="Proteomes" id="UP001163321">
    <property type="component" value="Chromosome 8"/>
</dbReference>
<proteinExistence type="predicted"/>
<evidence type="ECO:0000313" key="1">
    <source>
        <dbReference type="EMBL" id="KAI9907002.1"/>
    </source>
</evidence>
<accession>A0ACC0VLB4</accession>
<comment type="caution">
    <text evidence="1">The sequence shown here is derived from an EMBL/GenBank/DDBJ whole genome shotgun (WGS) entry which is preliminary data.</text>
</comment>
<keyword evidence="2" id="KW-1185">Reference proteome</keyword>
<evidence type="ECO:0000313" key="2">
    <source>
        <dbReference type="Proteomes" id="UP001163321"/>
    </source>
</evidence>
<dbReference type="EMBL" id="CM047587">
    <property type="protein sequence ID" value="KAI9907002.1"/>
    <property type="molecule type" value="Genomic_DNA"/>
</dbReference>